<dbReference type="Gene3D" id="2.60.120.10">
    <property type="entry name" value="Jelly Rolls"/>
    <property type="match status" value="1"/>
</dbReference>
<reference evidence="3" key="1">
    <citation type="submission" date="2015-01" db="EMBL/GenBank/DDBJ databases">
        <authorList>
            <person name="Andreevskaya M."/>
        </authorList>
    </citation>
    <scope>NUCLEOTIDE SEQUENCE [LARGE SCALE GENOMIC DNA]</scope>
    <source>
        <strain evidence="3">MKFS47</strain>
    </source>
</reference>
<dbReference type="HOGENOM" id="CLU_090940_2_0_9"/>
<dbReference type="Proteomes" id="UP000033166">
    <property type="component" value="Chromosome I"/>
</dbReference>
<dbReference type="AlphaFoldDB" id="A0A0D6DZH8"/>
<dbReference type="RefSeq" id="WP_047916684.1">
    <property type="nucleotide sequence ID" value="NZ_LN774769.1"/>
</dbReference>
<name>A0A0D6DZH8_9LACT</name>
<sequence>MSEDFFGKTLAVREISEIPGMLEFDIPVHGDNRGWFKENFQKEKMMPLGFPTSFFAAGKLQNNVSFSRKDVLRGLHAEPWDKYISVADNGRVLGAWVDLREGASFGHVYQTEINASKGIFVPRGVANGFQVLSEFVSYSYLVNDYWALELKPKYAFVNYADPALGIKWEDVANAEVSEADINHPLLSDVKPLSADSL</sequence>
<dbReference type="GO" id="GO:0000271">
    <property type="term" value="P:polysaccharide biosynthetic process"/>
    <property type="evidence" value="ECO:0007669"/>
    <property type="project" value="TreeGrafter"/>
</dbReference>
<dbReference type="GO" id="GO:0008830">
    <property type="term" value="F:dTDP-4-dehydrorhamnose 3,5-epimerase activity"/>
    <property type="evidence" value="ECO:0007669"/>
    <property type="project" value="InterPro"/>
</dbReference>
<proteinExistence type="predicted"/>
<accession>A0A0D6DZH8</accession>
<dbReference type="InterPro" id="IPR011051">
    <property type="entry name" value="RmlC_Cupin_sf"/>
</dbReference>
<dbReference type="InterPro" id="IPR000888">
    <property type="entry name" value="RmlC-like"/>
</dbReference>
<protein>
    <submittedName>
        <fullName evidence="2">dTDP-4-dehydrorhamnose 3,5-epimerase</fullName>
    </submittedName>
</protein>
<dbReference type="SUPFAM" id="SSF51182">
    <property type="entry name" value="RmlC-like cupins"/>
    <property type="match status" value="1"/>
</dbReference>
<organism evidence="2 3">
    <name type="scientific">Pseudolactococcus piscium MKFS47</name>
    <dbReference type="NCBI Taxonomy" id="297352"/>
    <lineage>
        <taxon>Bacteria</taxon>
        <taxon>Bacillati</taxon>
        <taxon>Bacillota</taxon>
        <taxon>Bacilli</taxon>
        <taxon>Lactobacillales</taxon>
        <taxon>Streptococcaceae</taxon>
        <taxon>Pseudolactococcus</taxon>
    </lineage>
</organism>
<dbReference type="EMBL" id="LN774769">
    <property type="protein sequence ID" value="CEN29399.1"/>
    <property type="molecule type" value="Genomic_DNA"/>
</dbReference>
<dbReference type="InterPro" id="IPR014710">
    <property type="entry name" value="RmlC-like_jellyroll"/>
</dbReference>
<evidence type="ECO:0000313" key="2">
    <source>
        <dbReference type="EMBL" id="CEN29399.1"/>
    </source>
</evidence>
<feature type="site" description="Participates in a stacking interaction with the thymidine ring of dTDP-4-oxo-6-deoxyglucose" evidence="1">
    <location>
        <position position="146"/>
    </location>
</feature>
<dbReference type="GO" id="GO:0005829">
    <property type="term" value="C:cytosol"/>
    <property type="evidence" value="ECO:0007669"/>
    <property type="project" value="TreeGrafter"/>
</dbReference>
<dbReference type="PANTHER" id="PTHR21047">
    <property type="entry name" value="DTDP-6-DEOXY-D-GLUCOSE-3,5 EPIMERASE"/>
    <property type="match status" value="1"/>
</dbReference>
<dbReference type="Pfam" id="PF00908">
    <property type="entry name" value="dTDP_sugar_isom"/>
    <property type="match status" value="1"/>
</dbReference>
<dbReference type="STRING" id="1364.LP2241_50526"/>
<dbReference type="PANTHER" id="PTHR21047:SF2">
    <property type="entry name" value="THYMIDINE DIPHOSPHO-4-KETO-RHAMNOSE 3,5-EPIMERASE"/>
    <property type="match status" value="1"/>
</dbReference>
<evidence type="ECO:0000256" key="1">
    <source>
        <dbReference type="PIRSR" id="PIRSR600888-3"/>
    </source>
</evidence>
<dbReference type="GO" id="GO:0019305">
    <property type="term" value="P:dTDP-rhamnose biosynthetic process"/>
    <property type="evidence" value="ECO:0007669"/>
    <property type="project" value="TreeGrafter"/>
</dbReference>
<dbReference type="KEGG" id="lpk:LACPI_2199"/>
<gene>
    <name evidence="2" type="ORF">LACPI_2199</name>
</gene>
<evidence type="ECO:0000313" key="3">
    <source>
        <dbReference type="Proteomes" id="UP000033166"/>
    </source>
</evidence>